<dbReference type="Pfam" id="PF00805">
    <property type="entry name" value="Pentapeptide"/>
    <property type="match status" value="3"/>
</dbReference>
<dbReference type="PATRIC" id="fig|2033.6.peg.1738"/>
<accession>A0A147EZD1</accession>
<dbReference type="InterPro" id="IPR001646">
    <property type="entry name" value="5peptide_repeat"/>
</dbReference>
<comment type="caution">
    <text evidence="1">The sequence shown here is derived from an EMBL/GenBank/DDBJ whole genome shotgun (WGS) entry which is preliminary data.</text>
</comment>
<dbReference type="RefSeq" id="WP_058622884.1">
    <property type="nucleotide sequence ID" value="NZ_LDRT01000023.1"/>
</dbReference>
<evidence type="ECO:0000313" key="2">
    <source>
        <dbReference type="Proteomes" id="UP000075025"/>
    </source>
</evidence>
<dbReference type="EMBL" id="LDRT01000023">
    <property type="protein sequence ID" value="KTR95815.1"/>
    <property type="molecule type" value="Genomic_DNA"/>
</dbReference>
<dbReference type="PANTHER" id="PTHR42999">
    <property type="entry name" value="ANTIBIOTIC RESISTANCE PROTEIN MCBG"/>
    <property type="match status" value="1"/>
</dbReference>
<dbReference type="InterPro" id="IPR052949">
    <property type="entry name" value="PA_immunity-related"/>
</dbReference>
<dbReference type="PANTHER" id="PTHR42999:SF1">
    <property type="entry name" value="PENTAPEPTIDE REPEAT-CONTAINING PROTEIN"/>
    <property type="match status" value="1"/>
</dbReference>
<dbReference type="Proteomes" id="UP000075025">
    <property type="component" value="Unassembled WGS sequence"/>
</dbReference>
<dbReference type="Gene3D" id="2.160.20.80">
    <property type="entry name" value="E3 ubiquitin-protein ligase SopA"/>
    <property type="match status" value="2"/>
</dbReference>
<protein>
    <recommendedName>
        <fullName evidence="3">Pentapeptide repeat-containing protein</fullName>
    </recommendedName>
</protein>
<proteinExistence type="predicted"/>
<evidence type="ECO:0008006" key="3">
    <source>
        <dbReference type="Google" id="ProtNLM"/>
    </source>
</evidence>
<gene>
    <name evidence="1" type="ORF">NS220_04425</name>
</gene>
<reference evidence="1 2" key="1">
    <citation type="journal article" date="2016" name="Front. Microbiol.">
        <title>Genomic Resource of Rice Seed Associated Bacteria.</title>
        <authorList>
            <person name="Midha S."/>
            <person name="Bansal K."/>
            <person name="Sharma S."/>
            <person name="Kumar N."/>
            <person name="Patil P.P."/>
            <person name="Chaudhry V."/>
            <person name="Patil P.B."/>
        </authorList>
    </citation>
    <scope>NUCLEOTIDE SEQUENCE [LARGE SCALE GENOMIC DNA]</scope>
    <source>
        <strain evidence="1 2">NS220</strain>
    </source>
</reference>
<name>A0A147EZD1_MICTE</name>
<evidence type="ECO:0000313" key="1">
    <source>
        <dbReference type="EMBL" id="KTR95815.1"/>
    </source>
</evidence>
<organism evidence="1 2">
    <name type="scientific">Microbacterium testaceum</name>
    <name type="common">Aureobacterium testaceum</name>
    <name type="synonym">Brevibacterium testaceum</name>
    <dbReference type="NCBI Taxonomy" id="2033"/>
    <lineage>
        <taxon>Bacteria</taxon>
        <taxon>Bacillati</taxon>
        <taxon>Actinomycetota</taxon>
        <taxon>Actinomycetes</taxon>
        <taxon>Micrococcales</taxon>
        <taxon>Microbacteriaceae</taxon>
        <taxon>Microbacterium</taxon>
    </lineage>
</organism>
<dbReference type="SUPFAM" id="SSF141571">
    <property type="entry name" value="Pentapeptide repeat-like"/>
    <property type="match status" value="1"/>
</dbReference>
<sequence>MVIRAREVGALRRRWDREEYRDDRRDVIEMLLDPSAPTELRGADLAGITLNSTKALDFWSAWLHSARLEHVDFRFAYLASTLTEASITDCDFTRAVLERATMHHASVTDSLFVQTTLRHVSMDNARFDRCTFTKARFDGSLLGTTTSGGRGVVFRACDFSGATFTGQEWRQARFIDCEFRDAVVTKSDFGAARFSGCRFPSGFWDPDVIARATFDGDSPLLA</sequence>
<dbReference type="AlphaFoldDB" id="A0A147EZD1"/>